<dbReference type="NCBIfam" id="NF003439">
    <property type="entry name" value="PRK04968.1"/>
    <property type="match status" value="1"/>
</dbReference>
<comment type="function">
    <text evidence="4">Interacts with the SecY protein in vivo. May bind preferentially to an uncomplexed state of SecY, thus functioning either as a chelating agent for excess SecY in the cell or as a regulatory factor that negatively controls the translocase function.</text>
</comment>
<reference evidence="5 6" key="1">
    <citation type="submission" date="2021-05" db="EMBL/GenBank/DDBJ databases">
        <title>Shewanella sp. JM162201.</title>
        <authorList>
            <person name="Xu S."/>
            <person name="Li A."/>
        </authorList>
    </citation>
    <scope>NUCLEOTIDE SEQUENCE [LARGE SCALE GENOMIC DNA]</scope>
    <source>
        <strain evidence="5 6">JM162201</strain>
    </source>
</reference>
<evidence type="ECO:0000256" key="3">
    <source>
        <dbReference type="ARBA" id="ARBA00023136"/>
    </source>
</evidence>
<comment type="caution">
    <text evidence="5">The sequence shown here is derived from an EMBL/GenBank/DDBJ whole genome shotgun (WGS) entry which is preliminary data.</text>
</comment>
<gene>
    <name evidence="4 5" type="primary">syd</name>
    <name evidence="5" type="ORF">KJI95_09440</name>
</gene>
<evidence type="ECO:0000256" key="2">
    <source>
        <dbReference type="ARBA" id="ARBA00022519"/>
    </source>
</evidence>
<dbReference type="Gene3D" id="3.40.1580.20">
    <property type="entry name" value="Syd protein"/>
    <property type="match status" value="1"/>
</dbReference>
<dbReference type="InterPro" id="IPR038228">
    <property type="entry name" value="Syd_sf"/>
</dbReference>
<keyword evidence="1 4" id="KW-1003">Cell membrane</keyword>
<sequence length="215" mass="24508">MSCLAALTNFHKIYADAFLQKLDEYPRCYTHERASPCLVSEADSRASEPQQWQWVKREPSANFDNIAHAMEIELHSDVNDFYGHFYAGTLQFDSPWGEGELIQPWNEDDFFLLQQNVLGHLMMKKQLKQPATWFIGLIGDNEEMLTVNNADGSVWKEVAGNEPHEKLADSLAAFIGQLHGRVAPPMLHQDVAPMVTEHPGIIASMKRMWRNLLGR</sequence>
<accession>A0ABS5V485</accession>
<comment type="subcellular location">
    <subcellularLocation>
        <location evidence="4">Cell inner membrane</location>
        <topology evidence="4">Peripheral membrane protein</topology>
        <orientation evidence="4">Cytoplasmic side</orientation>
    </subcellularLocation>
    <text evidence="4">Loosely associated with the cytoplasmic side of the inner membrane, probably via SecY.</text>
</comment>
<evidence type="ECO:0000256" key="4">
    <source>
        <dbReference type="HAMAP-Rule" id="MF_01104"/>
    </source>
</evidence>
<name>A0ABS5V485_9GAMM</name>
<keyword evidence="3 4" id="KW-0472">Membrane</keyword>
<dbReference type="HAMAP" id="MF_01104">
    <property type="entry name" value="Syd"/>
    <property type="match status" value="1"/>
</dbReference>
<organism evidence="5 6">
    <name type="scientific">Shewanella jiangmenensis</name>
    <dbReference type="NCBI Taxonomy" id="2837387"/>
    <lineage>
        <taxon>Bacteria</taxon>
        <taxon>Pseudomonadati</taxon>
        <taxon>Pseudomonadota</taxon>
        <taxon>Gammaproteobacteria</taxon>
        <taxon>Alteromonadales</taxon>
        <taxon>Shewanellaceae</taxon>
        <taxon>Shewanella</taxon>
    </lineage>
</organism>
<dbReference type="EMBL" id="JAHEPS010000003">
    <property type="protein sequence ID" value="MBT1444743.1"/>
    <property type="molecule type" value="Genomic_DNA"/>
</dbReference>
<evidence type="ECO:0000313" key="6">
    <source>
        <dbReference type="Proteomes" id="UP001195903"/>
    </source>
</evidence>
<comment type="similarity">
    <text evidence="4">Belongs to the Syd family.</text>
</comment>
<keyword evidence="6" id="KW-1185">Reference proteome</keyword>
<proteinExistence type="inferred from homology"/>
<dbReference type="Pfam" id="PF07348">
    <property type="entry name" value="Syd"/>
    <property type="match status" value="1"/>
</dbReference>
<dbReference type="RefSeq" id="WP_214506946.1">
    <property type="nucleotide sequence ID" value="NZ_JAHEPS010000003.1"/>
</dbReference>
<evidence type="ECO:0000256" key="1">
    <source>
        <dbReference type="ARBA" id="ARBA00022475"/>
    </source>
</evidence>
<evidence type="ECO:0000313" key="5">
    <source>
        <dbReference type="EMBL" id="MBT1444743.1"/>
    </source>
</evidence>
<keyword evidence="2 4" id="KW-0997">Cell inner membrane</keyword>
<dbReference type="CDD" id="cd16323">
    <property type="entry name" value="Syd"/>
    <property type="match status" value="1"/>
</dbReference>
<dbReference type="InterPro" id="IPR009948">
    <property type="entry name" value="Syd"/>
</dbReference>
<protein>
    <recommendedName>
        <fullName evidence="4">Protein Syd</fullName>
    </recommendedName>
</protein>
<dbReference type="Proteomes" id="UP001195903">
    <property type="component" value="Unassembled WGS sequence"/>
</dbReference>